<keyword evidence="4" id="KW-0472">Membrane</keyword>
<evidence type="ECO:0000313" key="6">
    <source>
        <dbReference type="EMBL" id="GEB47693.1"/>
    </source>
</evidence>
<dbReference type="RefSeq" id="WP_176602523.1">
    <property type="nucleotide sequence ID" value="NZ_BJMM01000002.1"/>
</dbReference>
<feature type="compositionally biased region" description="Low complexity" evidence="5">
    <location>
        <begin position="195"/>
        <end position="213"/>
    </location>
</feature>
<keyword evidence="7" id="KW-1185">Reference proteome</keyword>
<evidence type="ECO:0000313" key="7">
    <source>
        <dbReference type="Proteomes" id="UP000319210"/>
    </source>
</evidence>
<evidence type="ECO:0000256" key="5">
    <source>
        <dbReference type="SAM" id="MobiDB-lite"/>
    </source>
</evidence>
<comment type="caution">
    <text evidence="6">The sequence shown here is derived from an EMBL/GenBank/DDBJ whole genome shotgun (WGS) entry which is preliminary data.</text>
</comment>
<keyword evidence="3" id="KW-1133">Transmembrane helix</keyword>
<dbReference type="InterPro" id="IPR032808">
    <property type="entry name" value="DoxX"/>
</dbReference>
<protein>
    <recommendedName>
        <fullName evidence="8">DoxX family membrane protein</fullName>
    </recommendedName>
</protein>
<name>A0A4Y3QSS1_STRCI</name>
<reference evidence="6 7" key="1">
    <citation type="submission" date="2019-06" db="EMBL/GenBank/DDBJ databases">
        <title>Whole genome shotgun sequence of Streptomyces cacaoi subsp. cacaoi NBRC 12748.</title>
        <authorList>
            <person name="Hosoyama A."/>
            <person name="Uohara A."/>
            <person name="Ohji S."/>
            <person name="Ichikawa N."/>
        </authorList>
    </citation>
    <scope>NUCLEOTIDE SEQUENCE [LARGE SCALE GENOMIC DNA]</scope>
    <source>
        <strain evidence="6 7">NBRC 12748</strain>
    </source>
</reference>
<dbReference type="AlphaFoldDB" id="A0A4Y3QSS1"/>
<keyword evidence="2" id="KW-0812">Transmembrane</keyword>
<sequence length="230" mass="23934">MKLLHLSARPLLGSLFVTAGIETLREPEPRAEMAGPFLEKVRGTLPALPRDDVQLVRVNAAVQVAAGALLGIGRLPRLSALALCASLIPTNLAGNSFWEHDDPAERAQRRTQFLKDSAIVGGLLAVVSDASHLARARALRHRARQQQMHAWKARAGVQGMGPGKGPGKGLGKGLGKGPGKGLGKGLGEGPGKGPGQASSRCAAKAAHRAGQAKGRWQQAKAHCPGHGKQS</sequence>
<organism evidence="6 7">
    <name type="scientific">Streptomyces cacaoi</name>
    <dbReference type="NCBI Taxonomy" id="1898"/>
    <lineage>
        <taxon>Bacteria</taxon>
        <taxon>Bacillati</taxon>
        <taxon>Actinomycetota</taxon>
        <taxon>Actinomycetes</taxon>
        <taxon>Kitasatosporales</taxon>
        <taxon>Streptomycetaceae</taxon>
        <taxon>Streptomyces</taxon>
    </lineage>
</organism>
<evidence type="ECO:0008006" key="8">
    <source>
        <dbReference type="Google" id="ProtNLM"/>
    </source>
</evidence>
<evidence type="ECO:0000256" key="3">
    <source>
        <dbReference type="ARBA" id="ARBA00022989"/>
    </source>
</evidence>
<evidence type="ECO:0000256" key="4">
    <source>
        <dbReference type="ARBA" id="ARBA00023136"/>
    </source>
</evidence>
<dbReference type="EMBL" id="BJMM01000002">
    <property type="protein sequence ID" value="GEB47693.1"/>
    <property type="molecule type" value="Genomic_DNA"/>
</dbReference>
<dbReference type="Pfam" id="PF07681">
    <property type="entry name" value="DoxX"/>
    <property type="match status" value="1"/>
</dbReference>
<evidence type="ECO:0000256" key="2">
    <source>
        <dbReference type="ARBA" id="ARBA00022692"/>
    </source>
</evidence>
<dbReference type="Proteomes" id="UP000319210">
    <property type="component" value="Unassembled WGS sequence"/>
</dbReference>
<dbReference type="GO" id="GO:0016020">
    <property type="term" value="C:membrane"/>
    <property type="evidence" value="ECO:0007669"/>
    <property type="project" value="UniProtKB-SubCell"/>
</dbReference>
<evidence type="ECO:0000256" key="1">
    <source>
        <dbReference type="ARBA" id="ARBA00004141"/>
    </source>
</evidence>
<proteinExistence type="predicted"/>
<gene>
    <name evidence="6" type="ORF">SCA03_02440</name>
</gene>
<accession>A0A4Y3QSS1</accession>
<feature type="compositionally biased region" description="Gly residues" evidence="5">
    <location>
        <begin position="158"/>
        <end position="194"/>
    </location>
</feature>
<comment type="subcellular location">
    <subcellularLocation>
        <location evidence="1">Membrane</location>
        <topology evidence="1">Multi-pass membrane protein</topology>
    </subcellularLocation>
</comment>
<feature type="region of interest" description="Disordered" evidence="5">
    <location>
        <begin position="149"/>
        <end position="230"/>
    </location>
</feature>